<dbReference type="AlphaFoldDB" id="A0A9P5DWM6"/>
<evidence type="ECO:0000256" key="1">
    <source>
        <dbReference type="SAM" id="MobiDB-lite"/>
    </source>
</evidence>
<organism evidence="2 3">
    <name type="scientific">Fusarium beomiforme</name>
    <dbReference type="NCBI Taxonomy" id="44412"/>
    <lineage>
        <taxon>Eukaryota</taxon>
        <taxon>Fungi</taxon>
        <taxon>Dikarya</taxon>
        <taxon>Ascomycota</taxon>
        <taxon>Pezizomycotina</taxon>
        <taxon>Sordariomycetes</taxon>
        <taxon>Hypocreomycetidae</taxon>
        <taxon>Hypocreales</taxon>
        <taxon>Nectriaceae</taxon>
        <taxon>Fusarium</taxon>
        <taxon>Fusarium burgessii species complex</taxon>
    </lineage>
</organism>
<name>A0A9P5DWM6_9HYPO</name>
<keyword evidence="3" id="KW-1185">Reference proteome</keyword>
<comment type="caution">
    <text evidence="2">The sequence shown here is derived from an EMBL/GenBank/DDBJ whole genome shotgun (WGS) entry which is preliminary data.</text>
</comment>
<sequence>MEFTPSIIRLALRNSEPHVKAETQTEWETHQDGQTTQVKSSALEESRTTVSVCGFTILSGALLIPGSALGDAGLGSCPSFSKGTKYRRLGLLSCPLGWFMATRGGFFAFEIGVGEWQKDVFQEAG</sequence>
<feature type="region of interest" description="Disordered" evidence="1">
    <location>
        <begin position="17"/>
        <end position="41"/>
    </location>
</feature>
<evidence type="ECO:0000313" key="3">
    <source>
        <dbReference type="Proteomes" id="UP000730481"/>
    </source>
</evidence>
<reference evidence="2" key="2">
    <citation type="submission" date="2020-02" db="EMBL/GenBank/DDBJ databases">
        <title>Identification and distribution of gene clusters putatively required for synthesis of sphingolipid metabolism inhibitors in phylogenetically diverse species of the filamentous fungus Fusarium.</title>
        <authorList>
            <person name="Kim H.-S."/>
            <person name="Busman M."/>
            <person name="Brown D.W."/>
            <person name="Divon H."/>
            <person name="Uhlig S."/>
            <person name="Proctor R.H."/>
        </authorList>
    </citation>
    <scope>NUCLEOTIDE SEQUENCE</scope>
    <source>
        <strain evidence="2">NRRL 25174</strain>
    </source>
</reference>
<protein>
    <submittedName>
        <fullName evidence="2">Uncharacterized protein</fullName>
    </submittedName>
</protein>
<feature type="compositionally biased region" description="Basic and acidic residues" evidence="1">
    <location>
        <begin position="17"/>
        <end position="31"/>
    </location>
</feature>
<proteinExistence type="predicted"/>
<reference evidence="2" key="1">
    <citation type="journal article" date="2017" name="Mycologia">
        <title>Fusarium algeriense, sp. nov., a novel toxigenic crown rot pathogen of durum wheat from Algeria is nested in the Fusarium burgessii species complex.</title>
        <authorList>
            <person name="Laraba I."/>
            <person name="Keddad A."/>
            <person name="Boureghda H."/>
            <person name="Abdallah N."/>
            <person name="Vaughan M.M."/>
            <person name="Proctor R.H."/>
            <person name="Busman M."/>
            <person name="O'Donnell K."/>
        </authorList>
    </citation>
    <scope>NUCLEOTIDE SEQUENCE</scope>
    <source>
        <strain evidence="2">NRRL 25174</strain>
    </source>
</reference>
<gene>
    <name evidence="2" type="ORF">FBEOM_6118</name>
</gene>
<dbReference type="EMBL" id="PVQB02000254">
    <property type="protein sequence ID" value="KAF4339971.1"/>
    <property type="molecule type" value="Genomic_DNA"/>
</dbReference>
<evidence type="ECO:0000313" key="2">
    <source>
        <dbReference type="EMBL" id="KAF4339971.1"/>
    </source>
</evidence>
<dbReference type="Proteomes" id="UP000730481">
    <property type="component" value="Unassembled WGS sequence"/>
</dbReference>
<accession>A0A9P5DWM6</accession>